<protein>
    <submittedName>
        <fullName evidence="4">Uncharacterized protein</fullName>
    </submittedName>
</protein>
<evidence type="ECO:0000313" key="4">
    <source>
        <dbReference type="EMBL" id="KAJ3056631.1"/>
    </source>
</evidence>
<sequence>MANRILIVHSLIALINLALDDPVGATLFNQRNIAEMWRLVFSMATDGSWSTNTDVDTADEHSVVMQLVDLMLGKLILRNAVLADGCGAVHEEVDKLMAAIQNEKISFEDIKDAEFHAAAEYLERHMSAESTSEFQIERMVALMWILVIIWQMKGLPIPDVTKSPNFGKCLAYGLRVSESETTISAAMMITVAWAPQESFAPQIIAAMDYVQKKNLLFDSLSDFPLKLKADTLIKAEDDTTYIRTCTQINDTIHGLQDLERRLNEAREQMKKEFEVRESIMERKLVVWETKVDVQHLEILRLQDLVDMQKMSAQQHRSVTSTQAREIAQLQSALQEATSQRKRMNEKLTSIQGEASEWREKYIQEQQAAEQGRASAEELAQELENIAHQLETEQQRVIRLEEEKRQIEQVENQRRKDLEQSSAELMENAAMLKEQREKLQKKSDQQNAKIKELEEQMASMMEEERDREEIYQRLEKGLSTLKTKRRARGKENVAERNQQEAAASDDVGTLGRKFKNTSIHA</sequence>
<dbReference type="AlphaFoldDB" id="A0AAD5SJ78"/>
<gene>
    <name evidence="4" type="ORF">HK097_005555</name>
</gene>
<feature type="signal peptide" evidence="3">
    <location>
        <begin position="1"/>
        <end position="25"/>
    </location>
</feature>
<accession>A0AAD5SJ78</accession>
<feature type="coiled-coil region" evidence="1">
    <location>
        <begin position="248"/>
        <end position="282"/>
    </location>
</feature>
<proteinExistence type="predicted"/>
<name>A0AAD5SJ78_9FUNG</name>
<evidence type="ECO:0000256" key="2">
    <source>
        <dbReference type="SAM" id="MobiDB-lite"/>
    </source>
</evidence>
<dbReference type="EMBL" id="JADGJD010000026">
    <property type="protein sequence ID" value="KAJ3056631.1"/>
    <property type="molecule type" value="Genomic_DNA"/>
</dbReference>
<dbReference type="Proteomes" id="UP001212841">
    <property type="component" value="Unassembled WGS sequence"/>
</dbReference>
<keyword evidence="5" id="KW-1185">Reference proteome</keyword>
<keyword evidence="1" id="KW-0175">Coiled coil</keyword>
<feature type="chain" id="PRO_5042207102" evidence="3">
    <location>
        <begin position="26"/>
        <end position="520"/>
    </location>
</feature>
<evidence type="ECO:0000313" key="5">
    <source>
        <dbReference type="Proteomes" id="UP001212841"/>
    </source>
</evidence>
<evidence type="ECO:0000256" key="3">
    <source>
        <dbReference type="SAM" id="SignalP"/>
    </source>
</evidence>
<feature type="region of interest" description="Disordered" evidence="2">
    <location>
        <begin position="475"/>
        <end position="520"/>
    </location>
</feature>
<reference evidence="4" key="1">
    <citation type="submission" date="2020-05" db="EMBL/GenBank/DDBJ databases">
        <title>Phylogenomic resolution of chytrid fungi.</title>
        <authorList>
            <person name="Stajich J.E."/>
            <person name="Amses K."/>
            <person name="Simmons R."/>
            <person name="Seto K."/>
            <person name="Myers J."/>
            <person name="Bonds A."/>
            <person name="Quandt C.A."/>
            <person name="Barry K."/>
            <person name="Liu P."/>
            <person name="Grigoriev I."/>
            <person name="Longcore J.E."/>
            <person name="James T.Y."/>
        </authorList>
    </citation>
    <scope>NUCLEOTIDE SEQUENCE</scope>
    <source>
        <strain evidence="4">JEL0318</strain>
    </source>
</reference>
<evidence type="ECO:0000256" key="1">
    <source>
        <dbReference type="SAM" id="Coils"/>
    </source>
</evidence>
<comment type="caution">
    <text evidence="4">The sequence shown here is derived from an EMBL/GenBank/DDBJ whole genome shotgun (WGS) entry which is preliminary data.</text>
</comment>
<organism evidence="4 5">
    <name type="scientific">Rhizophlyctis rosea</name>
    <dbReference type="NCBI Taxonomy" id="64517"/>
    <lineage>
        <taxon>Eukaryota</taxon>
        <taxon>Fungi</taxon>
        <taxon>Fungi incertae sedis</taxon>
        <taxon>Chytridiomycota</taxon>
        <taxon>Chytridiomycota incertae sedis</taxon>
        <taxon>Chytridiomycetes</taxon>
        <taxon>Rhizophlyctidales</taxon>
        <taxon>Rhizophlyctidaceae</taxon>
        <taxon>Rhizophlyctis</taxon>
    </lineage>
</organism>
<feature type="coiled-coil region" evidence="1">
    <location>
        <begin position="326"/>
        <end position="472"/>
    </location>
</feature>
<feature type="compositionally biased region" description="Basic and acidic residues" evidence="2">
    <location>
        <begin position="488"/>
        <end position="497"/>
    </location>
</feature>
<keyword evidence="3" id="KW-0732">Signal</keyword>